<evidence type="ECO:0000313" key="2">
    <source>
        <dbReference type="Proteomes" id="UP001176941"/>
    </source>
</evidence>
<name>A0ABN8YSN8_RANTA</name>
<dbReference type="EMBL" id="OX459957">
    <property type="protein sequence ID" value="CAI9163656.1"/>
    <property type="molecule type" value="Genomic_DNA"/>
</dbReference>
<protein>
    <submittedName>
        <fullName evidence="1">Uncharacterized protein</fullName>
    </submittedName>
</protein>
<sequence length="140" mass="15428">MDTQISEANPLGTGQLLPRVMAPGSPPWGSWPLLQVALTALEKLWLLGGVLVSARCQVSLEAFIFLVQASRSGHNPDHQQQPQWSVPGPAALIHCSLLWDRWSSPIVSLLLPSLGWLVGQSFCPQLESHSLQHCFRSRIF</sequence>
<evidence type="ECO:0000313" key="1">
    <source>
        <dbReference type="EMBL" id="CAI9163656.1"/>
    </source>
</evidence>
<gene>
    <name evidence="1" type="ORF">MRATA1EN1_LOCUS12618</name>
</gene>
<dbReference type="Proteomes" id="UP001176941">
    <property type="component" value="Chromosome 21"/>
</dbReference>
<accession>A0ABN8YSN8</accession>
<keyword evidence="2" id="KW-1185">Reference proteome</keyword>
<proteinExistence type="predicted"/>
<reference evidence="1" key="1">
    <citation type="submission" date="2023-04" db="EMBL/GenBank/DDBJ databases">
        <authorList>
            <consortium name="ELIXIR-Norway"/>
        </authorList>
    </citation>
    <scope>NUCLEOTIDE SEQUENCE [LARGE SCALE GENOMIC DNA]</scope>
</reference>
<organism evidence="1 2">
    <name type="scientific">Rangifer tarandus platyrhynchus</name>
    <name type="common">Svalbard reindeer</name>
    <dbReference type="NCBI Taxonomy" id="3082113"/>
    <lineage>
        <taxon>Eukaryota</taxon>
        <taxon>Metazoa</taxon>
        <taxon>Chordata</taxon>
        <taxon>Craniata</taxon>
        <taxon>Vertebrata</taxon>
        <taxon>Euteleostomi</taxon>
        <taxon>Mammalia</taxon>
        <taxon>Eutheria</taxon>
        <taxon>Laurasiatheria</taxon>
        <taxon>Artiodactyla</taxon>
        <taxon>Ruminantia</taxon>
        <taxon>Pecora</taxon>
        <taxon>Cervidae</taxon>
        <taxon>Odocoileinae</taxon>
        <taxon>Rangifer</taxon>
    </lineage>
</organism>